<evidence type="ECO:0000313" key="1">
    <source>
        <dbReference type="EMBL" id="UWM55746.1"/>
    </source>
</evidence>
<keyword evidence="2" id="KW-1185">Reference proteome</keyword>
<dbReference type="KEGG" id="ssai:N0B31_05535"/>
<gene>
    <name evidence="1" type="ORF">N0B31_05535</name>
</gene>
<reference evidence="1" key="1">
    <citation type="submission" date="2022-09" db="EMBL/GenBank/DDBJ databases">
        <title>Diverse halophilic archaea isolated from saline environments.</title>
        <authorList>
            <person name="Cui H.-L."/>
        </authorList>
    </citation>
    <scope>NUCLEOTIDE SEQUENCE</scope>
    <source>
        <strain evidence="1">ZS-35-S2</strain>
    </source>
</reference>
<dbReference type="InterPro" id="IPR055967">
    <property type="entry name" value="DUF7545"/>
</dbReference>
<proteinExistence type="predicted"/>
<accession>A0A9E7R4K2</accession>
<dbReference type="Pfam" id="PF24411">
    <property type="entry name" value="DUF7545"/>
    <property type="match status" value="1"/>
</dbReference>
<dbReference type="GeneID" id="74941863"/>
<dbReference type="Proteomes" id="UP001057580">
    <property type="component" value="Chromosome"/>
</dbReference>
<dbReference type="AlphaFoldDB" id="A0A9E7R4K2"/>
<protein>
    <submittedName>
        <fullName evidence="1">Uncharacterized protein</fullName>
    </submittedName>
</protein>
<organism evidence="1 2">
    <name type="scientific">Salinirubellus salinus</name>
    <dbReference type="NCBI Taxonomy" id="1364945"/>
    <lineage>
        <taxon>Archaea</taxon>
        <taxon>Methanobacteriati</taxon>
        <taxon>Methanobacteriota</taxon>
        <taxon>Stenosarchaea group</taxon>
        <taxon>Halobacteria</taxon>
        <taxon>Halobacteriales</taxon>
        <taxon>Natronomonadaceae</taxon>
        <taxon>Salinirubellus</taxon>
    </lineage>
</organism>
<evidence type="ECO:0000313" key="2">
    <source>
        <dbReference type="Proteomes" id="UP001057580"/>
    </source>
</evidence>
<dbReference type="RefSeq" id="WP_260594857.1">
    <property type="nucleotide sequence ID" value="NZ_CP104003.1"/>
</dbReference>
<sequence>MADDTVTLTIESDEGTDEVTLSRGLLEMLAEGDETPAEVVGDLAMFGCAQRVHMTVHHSEGDVGDELEAIEAVTMDLFEDRFGATYGEVTGHQH</sequence>
<dbReference type="EMBL" id="CP104003">
    <property type="protein sequence ID" value="UWM55746.1"/>
    <property type="molecule type" value="Genomic_DNA"/>
</dbReference>
<name>A0A9E7R4K2_9EURY</name>